<dbReference type="EMBL" id="NBSH01000002">
    <property type="protein sequence ID" value="ORX39788.1"/>
    <property type="molecule type" value="Genomic_DNA"/>
</dbReference>
<evidence type="ECO:0000256" key="10">
    <source>
        <dbReference type="ARBA" id="ARBA00023034"/>
    </source>
</evidence>
<evidence type="ECO:0000256" key="2">
    <source>
        <dbReference type="ARBA" id="ARBA00004922"/>
    </source>
</evidence>
<dbReference type="Proteomes" id="UP000193218">
    <property type="component" value="Unassembled WGS sequence"/>
</dbReference>
<dbReference type="AlphaFoldDB" id="A0A1Y1UP14"/>
<dbReference type="Pfam" id="PF15024">
    <property type="entry name" value="Glyco_transf_18"/>
    <property type="match status" value="1"/>
</dbReference>
<keyword evidence="11" id="KW-0472">Membrane</keyword>
<comment type="subcellular location">
    <subcellularLocation>
        <location evidence="1">Golgi apparatus membrane</location>
        <topology evidence="1">Single-pass type II membrane protein</topology>
    </subcellularLocation>
</comment>
<protein>
    <recommendedName>
        <fullName evidence="4">alpha-1,6-mannosyl-glycoprotein 6-beta-N-acetylglucosaminyltransferase</fullName>
        <ecNumber evidence="4">2.4.1.155</ecNumber>
    </recommendedName>
</protein>
<keyword evidence="10" id="KW-0333">Golgi apparatus</keyword>
<evidence type="ECO:0000256" key="4">
    <source>
        <dbReference type="ARBA" id="ARBA00012671"/>
    </source>
</evidence>
<evidence type="ECO:0000256" key="8">
    <source>
        <dbReference type="ARBA" id="ARBA00022968"/>
    </source>
</evidence>
<feature type="domain" description="Glycosyltransferase family 18 catalytic" evidence="15">
    <location>
        <begin position="194"/>
        <end position="439"/>
    </location>
</feature>
<keyword evidence="8" id="KW-0735">Signal-anchor</keyword>
<keyword evidence="17" id="KW-1185">Reference proteome</keyword>
<evidence type="ECO:0000259" key="15">
    <source>
        <dbReference type="Pfam" id="PF15024"/>
    </source>
</evidence>
<comment type="pathway">
    <text evidence="2">Protein modification; protein glycosylation.</text>
</comment>
<evidence type="ECO:0000313" key="17">
    <source>
        <dbReference type="Proteomes" id="UP000193218"/>
    </source>
</evidence>
<comment type="similarity">
    <text evidence="3">Belongs to the glycosyltransferase 18 family.</text>
</comment>
<dbReference type="PANTHER" id="PTHR15075:SF2">
    <property type="entry name" value="ALPHA-1,6-MANNOSYLGLYCOPROTEIN 6-BETA-N-ACETYLGLUCOSAMINYLTRANSFERASE"/>
    <property type="match status" value="1"/>
</dbReference>
<dbReference type="InterPro" id="IPR026116">
    <property type="entry name" value="GT18_cat"/>
</dbReference>
<organism evidence="16 17">
    <name type="scientific">Kockovaella imperatae</name>
    <dbReference type="NCBI Taxonomy" id="4999"/>
    <lineage>
        <taxon>Eukaryota</taxon>
        <taxon>Fungi</taxon>
        <taxon>Dikarya</taxon>
        <taxon>Basidiomycota</taxon>
        <taxon>Agaricomycotina</taxon>
        <taxon>Tremellomycetes</taxon>
        <taxon>Tremellales</taxon>
        <taxon>Cuniculitremaceae</taxon>
        <taxon>Kockovaella</taxon>
    </lineage>
</organism>
<dbReference type="STRING" id="4999.A0A1Y1UP14"/>
<keyword evidence="5" id="KW-0328">Glycosyltransferase</keyword>
<reference evidence="16 17" key="1">
    <citation type="submission" date="2017-03" db="EMBL/GenBank/DDBJ databases">
        <title>Widespread Adenine N6-methylation of Active Genes in Fungi.</title>
        <authorList>
            <consortium name="DOE Joint Genome Institute"/>
            <person name="Mondo S.J."/>
            <person name="Dannebaum R.O."/>
            <person name="Kuo R.C."/>
            <person name="Louie K.B."/>
            <person name="Bewick A.J."/>
            <person name="Labutti K."/>
            <person name="Haridas S."/>
            <person name="Kuo A."/>
            <person name="Salamov A."/>
            <person name="Ahrendt S.R."/>
            <person name="Lau R."/>
            <person name="Bowen B.P."/>
            <person name="Lipzen A."/>
            <person name="Sullivan W."/>
            <person name="Andreopoulos W.B."/>
            <person name="Clum A."/>
            <person name="Lindquist E."/>
            <person name="Daum C."/>
            <person name="Northen T.R."/>
            <person name="Ramamoorthy G."/>
            <person name="Schmitz R.J."/>
            <person name="Gryganskyi A."/>
            <person name="Culley D."/>
            <person name="Magnuson J."/>
            <person name="James T.Y."/>
            <person name="O'Malley M.A."/>
            <person name="Stajich J.E."/>
            <person name="Spatafora J.W."/>
            <person name="Visel A."/>
            <person name="Grigoriev I.V."/>
        </authorList>
    </citation>
    <scope>NUCLEOTIDE SEQUENCE [LARGE SCALE GENOMIC DNA]</scope>
    <source>
        <strain evidence="16 17">NRRL Y-17943</strain>
    </source>
</reference>
<keyword evidence="12" id="KW-0325">Glycoprotein</keyword>
<evidence type="ECO:0000256" key="6">
    <source>
        <dbReference type="ARBA" id="ARBA00022679"/>
    </source>
</evidence>
<evidence type="ECO:0000256" key="14">
    <source>
        <dbReference type="SAM" id="MobiDB-lite"/>
    </source>
</evidence>
<dbReference type="GeneID" id="33554049"/>
<feature type="region of interest" description="Disordered" evidence="14">
    <location>
        <begin position="24"/>
        <end position="43"/>
    </location>
</feature>
<evidence type="ECO:0000256" key="12">
    <source>
        <dbReference type="ARBA" id="ARBA00023180"/>
    </source>
</evidence>
<evidence type="ECO:0000256" key="9">
    <source>
        <dbReference type="ARBA" id="ARBA00022989"/>
    </source>
</evidence>
<evidence type="ECO:0000256" key="13">
    <source>
        <dbReference type="ARBA" id="ARBA00048243"/>
    </source>
</evidence>
<evidence type="ECO:0000313" key="16">
    <source>
        <dbReference type="EMBL" id="ORX39788.1"/>
    </source>
</evidence>
<evidence type="ECO:0000256" key="7">
    <source>
        <dbReference type="ARBA" id="ARBA00022692"/>
    </source>
</evidence>
<name>A0A1Y1UP14_9TREE</name>
<comment type="catalytic activity">
    <reaction evidence="13">
        <text>N(4)-{beta-D-GlcNAc-(1-&gt;2)-[beta-D-GlcNAc-(1-&gt;4)]-alpha-D-Man-(1-&gt;3)-[beta-D-GlcNAc-(1-&gt;2)-alpha-D-Man-(1-&gt;6)]-beta-D-Man-(1-&gt;4)-beta-D-GlcNAc-(1-&gt;4)-beta-D-GlcNAc}-L-asparaginyl-[protein] + UDP-N-acetyl-alpha-D-glucosamine = N(4)-{beta-D-GlcNAc-(1-&gt;2)-[beta-D-GlcNAc-(1-&gt;4)]-alpha-D-Man-(1-&gt;3)-[beta-D-GlcNAc-(1-&gt;2)-[beta-D-GlcNAc-(1-&gt;6)]-alpha-D-Man-(1-&gt;6)]-beta-D-Man-(1-&gt;4)-beta-D-GlcNAc-(1-&gt;4)-beta-D-GlcNAc}-L-asparaginyl-[protein] + UDP + H(+)</text>
        <dbReference type="Rhea" id="RHEA:16921"/>
        <dbReference type="Rhea" id="RHEA-COMP:14374"/>
        <dbReference type="Rhea" id="RHEA-COMP:14377"/>
        <dbReference type="ChEBI" id="CHEBI:15378"/>
        <dbReference type="ChEBI" id="CHEBI:57705"/>
        <dbReference type="ChEBI" id="CHEBI:58223"/>
        <dbReference type="ChEBI" id="CHEBI:139507"/>
        <dbReference type="ChEBI" id="CHEBI:139510"/>
        <dbReference type="EC" id="2.4.1.155"/>
    </reaction>
</comment>
<accession>A0A1Y1UP14</accession>
<keyword evidence="7" id="KW-0812">Transmembrane</keyword>
<dbReference type="OrthoDB" id="2113294at2759"/>
<dbReference type="GO" id="GO:0006487">
    <property type="term" value="P:protein N-linked glycosylation"/>
    <property type="evidence" value="ECO:0007669"/>
    <property type="project" value="TreeGrafter"/>
</dbReference>
<comment type="caution">
    <text evidence="16">The sequence shown here is derived from an EMBL/GenBank/DDBJ whole genome shotgun (WGS) entry which is preliminary data.</text>
</comment>
<evidence type="ECO:0000256" key="5">
    <source>
        <dbReference type="ARBA" id="ARBA00022676"/>
    </source>
</evidence>
<proteinExistence type="inferred from homology"/>
<gene>
    <name evidence="16" type="ORF">BD324DRAFT_234792</name>
</gene>
<keyword evidence="6" id="KW-0808">Transferase</keyword>
<evidence type="ECO:0000256" key="3">
    <source>
        <dbReference type="ARBA" id="ARBA00007477"/>
    </source>
</evidence>
<dbReference type="UniPathway" id="UPA00378"/>
<dbReference type="InParanoid" id="A0A1Y1UP14"/>
<dbReference type="RefSeq" id="XP_021873573.1">
    <property type="nucleotide sequence ID" value="XM_022012241.1"/>
</dbReference>
<keyword evidence="9" id="KW-1133">Transmembrane helix</keyword>
<evidence type="ECO:0000256" key="11">
    <source>
        <dbReference type="ARBA" id="ARBA00023136"/>
    </source>
</evidence>
<evidence type="ECO:0000256" key="1">
    <source>
        <dbReference type="ARBA" id="ARBA00004323"/>
    </source>
</evidence>
<dbReference type="GO" id="GO:0000139">
    <property type="term" value="C:Golgi membrane"/>
    <property type="evidence" value="ECO:0007669"/>
    <property type="project" value="UniProtKB-SubCell"/>
</dbReference>
<dbReference type="InterPro" id="IPR052105">
    <property type="entry name" value="MGAT5_Glycosyltransferase"/>
</dbReference>
<dbReference type="PANTHER" id="PTHR15075">
    <property type="entry name" value="ALPHA-MANNOSIDE BETA-1,6-N-ACETYLGLUCOSAMINYLTRANSFERASE"/>
    <property type="match status" value="1"/>
</dbReference>
<sequence length="485" mass="55365">MVHGCGSRRLWILEFDLGRGGRPARVQPSEAIQTSGKGFEARTRGRTPSWTFTHSHNIHALQSLLSCYLPLSDPAHVDCPPRPLIIAGWWYTALVLEHATTGETIWMTSLVEMLDELRFFWIAVGPYENWIEVVEMVPDIYRSIWVADVEIVSCVTDPRCIAAADYTPPIGEENLSRVIPDEDRGSIPIWALTVVDYWGARPLEIANNDYWWGLTEYGDWTYHPLGQQWIATPWPQPGHTHLPYSIEKSCLALSHIPQQDRNDSILIYAKRSRYFDFHYVSPRSFWTQLAAEKLNPRVTILTTAREEPDHQLPDGLVVLPRQTRTDYEHLVGNVKAILGIGAPSQSPSVYTALCQGTPVIVPYFEKNMRQDGWYRYSGTAQHGPAASIGEPYVYTYYAQNYDSLLAAVQKAVTTPIQRYIPPDMRYDYALTKMKEFLDRDTQGDYERIVRRRGGVPPLQAGLRERCYELGRCRPTLPPGQRSRVL</sequence>
<dbReference type="EC" id="2.4.1.155" evidence="4"/>
<dbReference type="GO" id="GO:0030144">
    <property type="term" value="F:alpha-1,6-mannosylglycoprotein 6-beta-N-acetylglucosaminyltransferase activity"/>
    <property type="evidence" value="ECO:0007669"/>
    <property type="project" value="UniProtKB-EC"/>
</dbReference>